<reference evidence="3 4" key="1">
    <citation type="submission" date="2014-04" db="EMBL/GenBank/DDBJ databases">
        <title>Evolutionary Origins and Diversification of the Mycorrhizal Mutualists.</title>
        <authorList>
            <consortium name="DOE Joint Genome Institute"/>
            <consortium name="Mycorrhizal Genomics Consortium"/>
            <person name="Kohler A."/>
            <person name="Kuo A."/>
            <person name="Nagy L.G."/>
            <person name="Floudas D."/>
            <person name="Copeland A."/>
            <person name="Barry K.W."/>
            <person name="Cichocki N."/>
            <person name="Veneault-Fourrey C."/>
            <person name="LaButti K."/>
            <person name="Lindquist E.A."/>
            <person name="Lipzen A."/>
            <person name="Lundell T."/>
            <person name="Morin E."/>
            <person name="Murat C."/>
            <person name="Riley R."/>
            <person name="Ohm R."/>
            <person name="Sun H."/>
            <person name="Tunlid A."/>
            <person name="Henrissat B."/>
            <person name="Grigoriev I.V."/>
            <person name="Hibbett D.S."/>
            <person name="Martin F."/>
        </authorList>
    </citation>
    <scope>NUCLEOTIDE SEQUENCE [LARGE SCALE GENOMIC DNA]</scope>
    <source>
        <strain evidence="3 4">Koide BX008</strain>
    </source>
</reference>
<organism evidence="3 4">
    <name type="scientific">Amanita muscaria (strain Koide BX008)</name>
    <dbReference type="NCBI Taxonomy" id="946122"/>
    <lineage>
        <taxon>Eukaryota</taxon>
        <taxon>Fungi</taxon>
        <taxon>Dikarya</taxon>
        <taxon>Basidiomycota</taxon>
        <taxon>Agaricomycotina</taxon>
        <taxon>Agaricomycetes</taxon>
        <taxon>Agaricomycetidae</taxon>
        <taxon>Agaricales</taxon>
        <taxon>Pluteineae</taxon>
        <taxon>Amanitaceae</taxon>
        <taxon>Amanita</taxon>
    </lineage>
</organism>
<dbReference type="GO" id="GO:0046983">
    <property type="term" value="F:protein dimerization activity"/>
    <property type="evidence" value="ECO:0007669"/>
    <property type="project" value="InterPro"/>
</dbReference>
<dbReference type="InterPro" id="IPR008906">
    <property type="entry name" value="HATC_C_dom"/>
</dbReference>
<feature type="non-terminal residue" evidence="3">
    <location>
        <position position="405"/>
    </location>
</feature>
<dbReference type="HOGENOM" id="CLU_009123_2_1_1"/>
<dbReference type="Pfam" id="PF05699">
    <property type="entry name" value="Dimer_Tnp_hAT"/>
    <property type="match status" value="1"/>
</dbReference>
<gene>
    <name evidence="3" type="ORF">M378DRAFT_58137</name>
</gene>
<sequence>EQDELGLVRAISIKERSSAQRKELFRSIQARKGVAQPVQLLLDMKVRWSSTYVMLNRSETQKKFVNEFVYELGLRADSIDTRKKIDALALTEAEWGCVKTFCSLLPVSTYHYLCLHADKAQHAFSAAQTPTLFNAIPAIEALHSAWSTRADKVKYASFNEALHAATDKLNEYYKKMADSDAHILAMLLHPECKMAHFKNHWDRTLQQEVSELGRKAFKECYEQIQAAATSSRSTPPQPTKKQKTQKLLRDTDSNDSDSDDIRNDEASSTPWLVEYERYMNTNDFIPPGMTVVAWWGINAPRYPIAASLARDYLAIMASSVSSERAFSSAGITLSKRRNWLKGDIVEALQCLKCMYLNDLIFREVVVATEEEAELEDMDLELAADADTVEREFTWDQLLSDDENID</sequence>
<evidence type="ECO:0000259" key="2">
    <source>
        <dbReference type="Pfam" id="PF05699"/>
    </source>
</evidence>
<feature type="domain" description="HAT C-terminal dimerisation" evidence="2">
    <location>
        <begin position="274"/>
        <end position="352"/>
    </location>
</feature>
<dbReference type="OrthoDB" id="3243659at2759"/>
<dbReference type="AlphaFoldDB" id="A0A0C2W8F5"/>
<dbReference type="PANTHER" id="PTHR23272:SF104">
    <property type="entry name" value="HAT FAMILY DIMERISATION DOMAIN CONTAINING PROTEIN, EXPRESSED"/>
    <property type="match status" value="1"/>
</dbReference>
<evidence type="ECO:0000313" key="3">
    <source>
        <dbReference type="EMBL" id="KIL57452.1"/>
    </source>
</evidence>
<evidence type="ECO:0000313" key="4">
    <source>
        <dbReference type="Proteomes" id="UP000054549"/>
    </source>
</evidence>
<feature type="region of interest" description="Disordered" evidence="1">
    <location>
        <begin position="227"/>
        <end position="265"/>
    </location>
</feature>
<accession>A0A0C2W8F5</accession>
<dbReference type="SUPFAM" id="SSF53098">
    <property type="entry name" value="Ribonuclease H-like"/>
    <property type="match status" value="1"/>
</dbReference>
<dbReference type="EMBL" id="KN818369">
    <property type="protein sequence ID" value="KIL57452.1"/>
    <property type="molecule type" value="Genomic_DNA"/>
</dbReference>
<name>A0A0C2W8F5_AMAMK</name>
<proteinExistence type="predicted"/>
<dbReference type="InterPro" id="IPR012337">
    <property type="entry name" value="RNaseH-like_sf"/>
</dbReference>
<dbReference type="InParanoid" id="A0A0C2W8F5"/>
<evidence type="ECO:0000256" key="1">
    <source>
        <dbReference type="SAM" id="MobiDB-lite"/>
    </source>
</evidence>
<keyword evidence="4" id="KW-1185">Reference proteome</keyword>
<protein>
    <recommendedName>
        <fullName evidence="2">HAT C-terminal dimerisation domain-containing protein</fullName>
    </recommendedName>
</protein>
<dbReference type="PANTHER" id="PTHR23272">
    <property type="entry name" value="BED FINGER-RELATED"/>
    <property type="match status" value="1"/>
</dbReference>
<feature type="non-terminal residue" evidence="3">
    <location>
        <position position="1"/>
    </location>
</feature>
<dbReference type="Proteomes" id="UP000054549">
    <property type="component" value="Unassembled WGS sequence"/>
</dbReference>